<dbReference type="AlphaFoldDB" id="A0A2W1BY75"/>
<reference evidence="2 3" key="1">
    <citation type="journal article" date="2017" name="BMC Biol.">
        <title>Genomic innovations, transcriptional plasticity and gene loss underlying the evolution and divergence of two highly polyphagous and invasive Helicoverpa pest species.</title>
        <authorList>
            <person name="Pearce S.L."/>
            <person name="Clarke D.F."/>
            <person name="East P.D."/>
            <person name="Elfekih S."/>
            <person name="Gordon K.H."/>
            <person name="Jermiin L.S."/>
            <person name="McGaughran A."/>
            <person name="Oakeshott J.G."/>
            <person name="Papanikolaou A."/>
            <person name="Perera O.P."/>
            <person name="Rane R.V."/>
            <person name="Richards S."/>
            <person name="Tay W.T."/>
            <person name="Walsh T.K."/>
            <person name="Anderson A."/>
            <person name="Anderson C.J."/>
            <person name="Asgari S."/>
            <person name="Board P.G."/>
            <person name="Bretschneider A."/>
            <person name="Campbell P.M."/>
            <person name="Chertemps T."/>
            <person name="Christeller J.T."/>
            <person name="Coppin C.W."/>
            <person name="Downes S.J."/>
            <person name="Duan G."/>
            <person name="Farnsworth C.A."/>
            <person name="Good R.T."/>
            <person name="Han L.B."/>
            <person name="Han Y.C."/>
            <person name="Hatje K."/>
            <person name="Horne I."/>
            <person name="Huang Y.P."/>
            <person name="Hughes D.S."/>
            <person name="Jacquin-Joly E."/>
            <person name="James W."/>
            <person name="Jhangiani S."/>
            <person name="Kollmar M."/>
            <person name="Kuwar S.S."/>
            <person name="Li S."/>
            <person name="Liu N.Y."/>
            <person name="Maibeche M.T."/>
            <person name="Miller J.R."/>
            <person name="Montagne N."/>
            <person name="Perry T."/>
            <person name="Qu J."/>
            <person name="Song S.V."/>
            <person name="Sutton G.G."/>
            <person name="Vogel H."/>
            <person name="Walenz B.P."/>
            <person name="Xu W."/>
            <person name="Zhang H.J."/>
            <person name="Zou Z."/>
            <person name="Batterham P."/>
            <person name="Edwards O.R."/>
            <person name="Feyereisen R."/>
            <person name="Gibbs R.A."/>
            <person name="Heckel D.G."/>
            <person name="McGrath A."/>
            <person name="Robin C."/>
            <person name="Scherer S.E."/>
            <person name="Worley K.C."/>
            <person name="Wu Y.D."/>
        </authorList>
    </citation>
    <scope>NUCLEOTIDE SEQUENCE [LARGE SCALE GENOMIC DNA]</scope>
    <source>
        <strain evidence="2">Harm_GR_Male_#8</strain>
        <tissue evidence="2">Whole organism</tissue>
    </source>
</reference>
<feature type="chain" id="PRO_5016066072" evidence="1">
    <location>
        <begin position="22"/>
        <end position="244"/>
    </location>
</feature>
<organism evidence="2 3">
    <name type="scientific">Helicoverpa armigera</name>
    <name type="common">Cotton bollworm</name>
    <name type="synonym">Heliothis armigera</name>
    <dbReference type="NCBI Taxonomy" id="29058"/>
    <lineage>
        <taxon>Eukaryota</taxon>
        <taxon>Metazoa</taxon>
        <taxon>Ecdysozoa</taxon>
        <taxon>Arthropoda</taxon>
        <taxon>Hexapoda</taxon>
        <taxon>Insecta</taxon>
        <taxon>Pterygota</taxon>
        <taxon>Neoptera</taxon>
        <taxon>Endopterygota</taxon>
        <taxon>Lepidoptera</taxon>
        <taxon>Glossata</taxon>
        <taxon>Ditrysia</taxon>
        <taxon>Noctuoidea</taxon>
        <taxon>Noctuidae</taxon>
        <taxon>Heliothinae</taxon>
        <taxon>Helicoverpa</taxon>
    </lineage>
</organism>
<dbReference type="Proteomes" id="UP000249218">
    <property type="component" value="Unassembled WGS sequence"/>
</dbReference>
<feature type="signal peptide" evidence="1">
    <location>
        <begin position="1"/>
        <end position="21"/>
    </location>
</feature>
<dbReference type="EMBL" id="KZ149947">
    <property type="protein sequence ID" value="PZC76723.1"/>
    <property type="molecule type" value="Genomic_DNA"/>
</dbReference>
<gene>
    <name evidence="2" type="primary">HaOG204167</name>
    <name evidence="2" type="ORF">B5X24_HaOG204167</name>
</gene>
<evidence type="ECO:0000313" key="3">
    <source>
        <dbReference type="Proteomes" id="UP000249218"/>
    </source>
</evidence>
<dbReference type="OrthoDB" id="7219379at2759"/>
<proteinExistence type="predicted"/>
<evidence type="ECO:0000256" key="1">
    <source>
        <dbReference type="SAM" id="SignalP"/>
    </source>
</evidence>
<keyword evidence="1" id="KW-0732">Signal</keyword>
<accession>A0A2W1BY75</accession>
<keyword evidence="3" id="KW-1185">Reference proteome</keyword>
<name>A0A2W1BY75_HELAM</name>
<sequence length="244" mass="28301">MFPSKCIFFVVFSSVLVTCFSKTDSNTDGKVIKTFPYRFSYYNLDRLNMNVTLKNIPPNVTSAFLIMRLPRMRLLRDFKIARGDNSVKIQRQFEEEEIIVSIDVELYDSVGPKRVIKLCEGKQAFLNSSLNTKLIKYEPAGPCFQESESCMLEVDLGYKETLSNVELIIIPCSVILTLVLILQAIEAIRKHCRKKPDIANRPPMPLPHHPFYLNLLFQKECEREIREKEGQLCEENIYEEIDSY</sequence>
<evidence type="ECO:0000313" key="2">
    <source>
        <dbReference type="EMBL" id="PZC76723.1"/>
    </source>
</evidence>
<protein>
    <submittedName>
        <fullName evidence="2">Uncharacterized protein</fullName>
    </submittedName>
</protein>